<accession>C3Z4H0</accession>
<dbReference type="Proteomes" id="UP000001554">
    <property type="component" value="Chromosome 3"/>
</dbReference>
<reference evidence="3" key="2">
    <citation type="journal article" date="2020" name="Nat. Ecol. Evol.">
        <title>Deeply conserved synteny resolves early events in vertebrate evolution.</title>
        <authorList>
            <person name="Simakov O."/>
            <person name="Marletaz F."/>
            <person name="Yue J.X."/>
            <person name="O'Connell B."/>
            <person name="Jenkins J."/>
            <person name="Brandt A."/>
            <person name="Calef R."/>
            <person name="Tung C.H."/>
            <person name="Huang T.K."/>
            <person name="Schmutz J."/>
            <person name="Satoh N."/>
            <person name="Yu J.K."/>
            <person name="Putnam N.H."/>
            <person name="Green R.E."/>
            <person name="Rokhsar D.S."/>
        </authorList>
    </citation>
    <scope>NUCLEOTIDE SEQUENCE [LARGE SCALE GENOMIC DNA]</scope>
    <source>
        <strain evidence="3">S238N-H82</strain>
    </source>
</reference>
<feature type="compositionally biased region" description="Polar residues" evidence="1">
    <location>
        <begin position="1"/>
        <end position="11"/>
    </location>
</feature>
<dbReference type="GeneID" id="118411614"/>
<dbReference type="InParanoid" id="C3Z4H0"/>
<feature type="region of interest" description="Disordered" evidence="1">
    <location>
        <begin position="405"/>
        <end position="445"/>
    </location>
</feature>
<keyword evidence="3" id="KW-1185">Reference proteome</keyword>
<evidence type="ECO:0000256" key="1">
    <source>
        <dbReference type="SAM" id="MobiDB-lite"/>
    </source>
</evidence>
<dbReference type="KEGG" id="bfo:118411614"/>
<evidence type="ECO:0000313" key="2">
    <source>
        <dbReference type="EMBL" id="EEN52559.1"/>
    </source>
</evidence>
<sequence length="445" mass="51558">MSTVRRMSKNANAHAVDGSDSEEEDPPQRFLLGKLKDNLNVRRHHRAAHSGLKRRMGFWKMGQCRYTSSGSERYYSGTHWDVDVENTEGLTRKESSTAVDKQMDKEKERRMKEEEAVRLLADWVLAPLRKEIVGVLSESQAEMEREQDEQKQHACQVLSDAQAELVHKIRGQEVEDECEDERHRREYIMDALMGKDQKLARTDSFTDLLKALSETDSKMGDVQNQLMGAFFRMEDDDEQEKEELNDLFKGMKADFTSELLHASGGIRSQIHTESERKDILFESHALYNKEAAESELIESRGKVFDSMEGVAEEMMRLYAGVQMDLGQKQEKEELQARTAHSSTLEELSKRSLKREVHRAMAKERARRIREATEQAKRGPDPGRNMLMELVARVQEEMLIKKFHGRKVAFREPEQSPYSEEESEQDRMLRNQRLSARRKSCAMARP</sequence>
<proteinExistence type="predicted"/>
<dbReference type="OMA" id="DHACALE"/>
<dbReference type="eggNOG" id="ENOG502SD34">
    <property type="taxonomic scope" value="Eukaryota"/>
</dbReference>
<evidence type="ECO:0000313" key="3">
    <source>
        <dbReference type="Proteomes" id="UP000001554"/>
    </source>
</evidence>
<organism>
    <name type="scientific">Branchiostoma floridae</name>
    <name type="common">Florida lancelet</name>
    <name type="synonym">Amphioxus</name>
    <dbReference type="NCBI Taxonomy" id="7739"/>
    <lineage>
        <taxon>Eukaryota</taxon>
        <taxon>Metazoa</taxon>
        <taxon>Chordata</taxon>
        <taxon>Cephalochordata</taxon>
        <taxon>Leptocardii</taxon>
        <taxon>Amphioxiformes</taxon>
        <taxon>Branchiostomatidae</taxon>
        <taxon>Branchiostoma</taxon>
    </lineage>
</organism>
<reference evidence="4" key="3">
    <citation type="submission" date="2025-04" db="UniProtKB">
        <authorList>
            <consortium name="RefSeq"/>
        </authorList>
    </citation>
    <scope>IDENTIFICATION</scope>
    <source>
        <strain evidence="4">S238N-H82</strain>
        <tissue evidence="4">Testes</tissue>
    </source>
</reference>
<dbReference type="OrthoDB" id="10037886at2759"/>
<dbReference type="RefSeq" id="XP_035669972.1">
    <property type="nucleotide sequence ID" value="XM_035814079.1"/>
</dbReference>
<evidence type="ECO:0000313" key="4">
    <source>
        <dbReference type="RefSeq" id="XP_035669972.1"/>
    </source>
</evidence>
<dbReference type="AlphaFoldDB" id="C3Z4H0"/>
<feature type="region of interest" description="Disordered" evidence="1">
    <location>
        <begin position="1"/>
        <end position="27"/>
    </location>
</feature>
<gene>
    <name evidence="4" type="primary">LOC118411614</name>
    <name evidence="2" type="ORF">BRAFLDRAFT_127948</name>
</gene>
<reference evidence="2" key="1">
    <citation type="journal article" date="2008" name="Nature">
        <title>The amphioxus genome and the evolution of the chordate karyotype.</title>
        <authorList>
            <consortium name="US DOE Joint Genome Institute (JGI-PGF)"/>
            <person name="Putnam N.H."/>
            <person name="Butts T."/>
            <person name="Ferrier D.E.K."/>
            <person name="Furlong R.F."/>
            <person name="Hellsten U."/>
            <person name="Kawashima T."/>
            <person name="Robinson-Rechavi M."/>
            <person name="Shoguchi E."/>
            <person name="Terry A."/>
            <person name="Yu J.-K."/>
            <person name="Benito-Gutierrez E.L."/>
            <person name="Dubchak I."/>
            <person name="Garcia-Fernandez J."/>
            <person name="Gibson-Brown J.J."/>
            <person name="Grigoriev I.V."/>
            <person name="Horton A.C."/>
            <person name="de Jong P.J."/>
            <person name="Jurka J."/>
            <person name="Kapitonov V.V."/>
            <person name="Kohara Y."/>
            <person name="Kuroki Y."/>
            <person name="Lindquist E."/>
            <person name="Lucas S."/>
            <person name="Osoegawa K."/>
            <person name="Pennacchio L.A."/>
            <person name="Salamov A.A."/>
            <person name="Satou Y."/>
            <person name="Sauka-Spengler T."/>
            <person name="Schmutz J."/>
            <person name="Shin-I T."/>
            <person name="Toyoda A."/>
            <person name="Bronner-Fraser M."/>
            <person name="Fujiyama A."/>
            <person name="Holland L.Z."/>
            <person name="Holland P.W.H."/>
            <person name="Satoh N."/>
            <person name="Rokhsar D.S."/>
        </authorList>
    </citation>
    <scope>NUCLEOTIDE SEQUENCE [LARGE SCALE GENOMIC DNA]</scope>
    <source>
        <strain evidence="2">S238N-H82</strain>
        <tissue evidence="2">Testes</tissue>
    </source>
</reference>
<protein>
    <submittedName>
        <fullName evidence="4">Eukaryotic translation initiation factor 3 subunit A-like isoform X1</fullName>
    </submittedName>
</protein>
<name>C3Z4H0_BRAFL</name>
<dbReference type="EMBL" id="GG666579">
    <property type="protein sequence ID" value="EEN52559.1"/>
    <property type="molecule type" value="Genomic_DNA"/>
</dbReference>